<dbReference type="PROSITE" id="PS50068">
    <property type="entry name" value="LDLRA_2"/>
    <property type="match status" value="1"/>
</dbReference>
<keyword evidence="6" id="KW-0645">Protease</keyword>
<dbReference type="SMART" id="SM00192">
    <property type="entry name" value="LDLa"/>
    <property type="match status" value="2"/>
</dbReference>
<dbReference type="InterPro" id="IPR018114">
    <property type="entry name" value="TRYPSIN_HIS"/>
</dbReference>
<comment type="caution">
    <text evidence="8">The sequence shown here is derived from an EMBL/GenBank/DDBJ whole genome shotgun (WGS) entry which is preliminary data.</text>
</comment>
<accession>A0A8J2LVY3</accession>
<feature type="disulfide bond" evidence="5">
    <location>
        <begin position="278"/>
        <end position="296"/>
    </location>
</feature>
<evidence type="ECO:0000313" key="8">
    <source>
        <dbReference type="EMBL" id="CAG7829146.1"/>
    </source>
</evidence>
<evidence type="ECO:0000313" key="9">
    <source>
        <dbReference type="Proteomes" id="UP000708208"/>
    </source>
</evidence>
<dbReference type="PANTHER" id="PTHR24252:SF8">
    <property type="entry name" value="ACROSIN"/>
    <property type="match status" value="1"/>
</dbReference>
<dbReference type="OrthoDB" id="5565075at2759"/>
<sequence length="402" mass="44957">MSSDASTDSEVPFVHKVLGGRLAYRDEFPYQVQLQSPTGHFCSGVILATYMILTAAHCFDRHNYKRVKVVAGQYSLKTAVDDHDDGTEQYRKIEVLIKHSLYDMSTRSVENDIALLILNEELEFNNVTQSILVPTSDASFDSNAITSGWGVSEETNFDISKFLRQVDLTLHNDSVCDEFSDRYGNGFDSEIMLCAGGSGKDSCKGDSGGPLTCIHQSNQSDSSIKKYVCGITSAGPLCEHRSEMPGIYTKVSYYHDWIMNQTRNIRPQYNCPKNYFQCRNFMCIPETSICDEFNDCADGSDEENCKRRCSSMESIKFDSIRCDGVADCDNGLDEIDCGIRNVTLIANPECSPMLVECDPDFQCKLLSESLDNDESSILSISNLQIFVDGKEFRNDVLILLSE</sequence>
<dbReference type="CDD" id="cd00112">
    <property type="entry name" value="LDLa"/>
    <property type="match status" value="1"/>
</dbReference>
<dbReference type="GO" id="GO:0006508">
    <property type="term" value="P:proteolysis"/>
    <property type="evidence" value="ECO:0007669"/>
    <property type="project" value="UniProtKB-KW"/>
</dbReference>
<comment type="catalytic activity">
    <reaction evidence="1">
        <text>Preferential cleavage: Arg-|-Xaa, Lys-|-Xaa.</text>
        <dbReference type="EC" id="3.4.21.10"/>
    </reaction>
</comment>
<evidence type="ECO:0000256" key="4">
    <source>
        <dbReference type="ARBA" id="ARBA00023157"/>
    </source>
</evidence>
<name>A0A8J2LVY3_9HEXA</name>
<dbReference type="PROSITE" id="PS00135">
    <property type="entry name" value="TRYPSIN_SER"/>
    <property type="match status" value="1"/>
</dbReference>
<evidence type="ECO:0000256" key="5">
    <source>
        <dbReference type="PROSITE-ProRule" id="PRU00124"/>
    </source>
</evidence>
<evidence type="ECO:0000256" key="6">
    <source>
        <dbReference type="RuleBase" id="RU363034"/>
    </source>
</evidence>
<dbReference type="EC" id="3.4.21.10" evidence="2"/>
<keyword evidence="4 5" id="KW-1015">Disulfide bond</keyword>
<dbReference type="SMART" id="SM00020">
    <property type="entry name" value="Tryp_SPc"/>
    <property type="match status" value="1"/>
</dbReference>
<dbReference type="FunFam" id="2.40.10.10:FF:000068">
    <property type="entry name" value="transmembrane protease serine 2"/>
    <property type="match status" value="1"/>
</dbReference>
<evidence type="ECO:0000256" key="2">
    <source>
        <dbReference type="ARBA" id="ARBA00012050"/>
    </source>
</evidence>
<keyword evidence="9" id="KW-1185">Reference proteome</keyword>
<dbReference type="CDD" id="cd00190">
    <property type="entry name" value="Tryp_SPc"/>
    <property type="match status" value="1"/>
</dbReference>
<dbReference type="InterPro" id="IPR002172">
    <property type="entry name" value="LDrepeatLR_classA_rpt"/>
</dbReference>
<dbReference type="GO" id="GO:0004252">
    <property type="term" value="F:serine-type endopeptidase activity"/>
    <property type="evidence" value="ECO:0007669"/>
    <property type="project" value="InterPro"/>
</dbReference>
<evidence type="ECO:0000259" key="7">
    <source>
        <dbReference type="PROSITE" id="PS50240"/>
    </source>
</evidence>
<feature type="domain" description="Peptidase S1" evidence="7">
    <location>
        <begin position="17"/>
        <end position="263"/>
    </location>
</feature>
<dbReference type="InterPro" id="IPR033116">
    <property type="entry name" value="TRYPSIN_SER"/>
</dbReference>
<evidence type="ECO:0000256" key="3">
    <source>
        <dbReference type="ARBA" id="ARBA00017161"/>
    </source>
</evidence>
<keyword evidence="6" id="KW-0378">Hydrolase</keyword>
<reference evidence="8" key="1">
    <citation type="submission" date="2021-06" db="EMBL/GenBank/DDBJ databases">
        <authorList>
            <person name="Hodson N. C."/>
            <person name="Mongue J. A."/>
            <person name="Jaron S. K."/>
        </authorList>
    </citation>
    <scope>NUCLEOTIDE SEQUENCE</scope>
</reference>
<dbReference type="PROSITE" id="PS00134">
    <property type="entry name" value="TRYPSIN_HIS"/>
    <property type="match status" value="1"/>
</dbReference>
<dbReference type="EMBL" id="CAJVCH010550286">
    <property type="protein sequence ID" value="CAG7829146.1"/>
    <property type="molecule type" value="Genomic_DNA"/>
</dbReference>
<dbReference type="AlphaFoldDB" id="A0A8J2LVY3"/>
<dbReference type="InterPro" id="IPR001254">
    <property type="entry name" value="Trypsin_dom"/>
</dbReference>
<dbReference type="Pfam" id="PF00089">
    <property type="entry name" value="Trypsin"/>
    <property type="match status" value="1"/>
</dbReference>
<organism evidence="8 9">
    <name type="scientific">Allacma fusca</name>
    <dbReference type="NCBI Taxonomy" id="39272"/>
    <lineage>
        <taxon>Eukaryota</taxon>
        <taxon>Metazoa</taxon>
        <taxon>Ecdysozoa</taxon>
        <taxon>Arthropoda</taxon>
        <taxon>Hexapoda</taxon>
        <taxon>Collembola</taxon>
        <taxon>Symphypleona</taxon>
        <taxon>Sminthuridae</taxon>
        <taxon>Allacma</taxon>
    </lineage>
</organism>
<feature type="disulfide bond" evidence="5">
    <location>
        <begin position="290"/>
        <end position="305"/>
    </location>
</feature>
<dbReference type="PROSITE" id="PS50240">
    <property type="entry name" value="TRYPSIN_DOM"/>
    <property type="match status" value="1"/>
</dbReference>
<gene>
    <name evidence="8" type="ORF">AFUS01_LOCUS39022</name>
</gene>
<dbReference type="PANTHER" id="PTHR24252">
    <property type="entry name" value="ACROSIN-RELATED"/>
    <property type="match status" value="1"/>
</dbReference>
<protein>
    <recommendedName>
        <fullName evidence="3">Acrosin</fullName>
        <ecNumber evidence="2">3.4.21.10</ecNumber>
    </recommendedName>
</protein>
<dbReference type="Proteomes" id="UP000708208">
    <property type="component" value="Unassembled WGS sequence"/>
</dbReference>
<dbReference type="Pfam" id="PF00057">
    <property type="entry name" value="Ldl_recept_a"/>
    <property type="match status" value="1"/>
</dbReference>
<keyword evidence="6" id="KW-0720">Serine protease</keyword>
<feature type="disulfide bond" evidence="5">
    <location>
        <begin position="271"/>
        <end position="283"/>
    </location>
</feature>
<evidence type="ECO:0000256" key="1">
    <source>
        <dbReference type="ARBA" id="ARBA00001656"/>
    </source>
</evidence>
<proteinExistence type="predicted"/>